<keyword evidence="8" id="KW-0067">ATP-binding</keyword>
<evidence type="ECO:0000256" key="12">
    <source>
        <dbReference type="SAM" id="Phobius"/>
    </source>
</evidence>
<dbReference type="InterPro" id="IPR050640">
    <property type="entry name" value="Bact_2-comp_sensor_kinase"/>
</dbReference>
<keyword evidence="9 12" id="KW-1133">Transmembrane helix</keyword>
<dbReference type="STRING" id="580327.Tthe_2657"/>
<organism evidence="14 15">
    <name type="scientific">Thermoanaerobacterium thermosaccharolyticum (strain ATCC 7956 / DSM 571 / NCIMB 9385 / NCA 3814 / NCTC 13789 / WDCM 00135 / 2032)</name>
    <name type="common">Clostridium thermosaccharolyticum</name>
    <dbReference type="NCBI Taxonomy" id="580327"/>
    <lineage>
        <taxon>Bacteria</taxon>
        <taxon>Bacillati</taxon>
        <taxon>Bacillota</taxon>
        <taxon>Clostridia</taxon>
        <taxon>Thermoanaerobacterales</taxon>
        <taxon>Thermoanaerobacteraceae</taxon>
        <taxon>Thermoanaerobacterium</taxon>
    </lineage>
</organism>
<dbReference type="Pfam" id="PF00672">
    <property type="entry name" value="HAMP"/>
    <property type="match status" value="1"/>
</dbReference>
<dbReference type="eggNOG" id="COG2972">
    <property type="taxonomic scope" value="Bacteria"/>
</dbReference>
<feature type="transmembrane region" description="Helical" evidence="12">
    <location>
        <begin position="6"/>
        <end position="28"/>
    </location>
</feature>
<evidence type="ECO:0000256" key="1">
    <source>
        <dbReference type="ARBA" id="ARBA00004651"/>
    </source>
</evidence>
<keyword evidence="6" id="KW-0547">Nucleotide-binding</keyword>
<dbReference type="HOGENOM" id="CLU_020473_6_1_9"/>
<evidence type="ECO:0000259" key="13">
    <source>
        <dbReference type="PROSITE" id="PS50885"/>
    </source>
</evidence>
<dbReference type="GO" id="GO:0000155">
    <property type="term" value="F:phosphorelay sensor kinase activity"/>
    <property type="evidence" value="ECO:0007669"/>
    <property type="project" value="InterPro"/>
</dbReference>
<sequence length="567" mass="64985">MLYKKILLSYILIIVIPLIMVATITGNITSRYINEKAKETSYQTLNQANKNISKMLENMKNALLYVSMNKELQYFLSRSGAETPFNVSREIIAIRNSILLPKIFNENYSSIEIFALHKDQYLTRLEQNDVMSSKVVENKEWYKKTLEINGKLFWYVNNDFGKQMISVSRLVFDVKNFTKPIAVISVDMDMSKIASIISDINLGKSSKIYIIDDKGKLIYSEDNSYLYKYGLKMYGNNSGNSLITVNGNKMMVIYNTLQNGWKLIGMVSLDELNEKARVIRNLIYITALLSLATASLISLYFSHSISYPIIELASEMKKAENGDFNMHIGEKWSGEIGVLYSSFNYMIKKINELIYEVYLSKIKEKDAELKALQAQINPHFLYNTLDSINWIAIEHKIPEISKIVNSLASILRYSINKGNDISTVEKEINHVESYIIIQKIRFKDKFEADFNIDKRILPYKTIKLILQPLVENAVIHGIESYEGKGEILINGYLSEEGNIIFEVINNGNLIDLDLVNDILNTPADDRENYGIKNVNERIKLYYGKQYGLNYQIINGRTIASITIPAVL</sequence>
<evidence type="ECO:0000256" key="3">
    <source>
        <dbReference type="ARBA" id="ARBA00022553"/>
    </source>
</evidence>
<dbReference type="Gene3D" id="6.10.340.10">
    <property type="match status" value="1"/>
</dbReference>
<dbReference type="PROSITE" id="PS50885">
    <property type="entry name" value="HAMP"/>
    <property type="match status" value="1"/>
</dbReference>
<feature type="domain" description="HAMP" evidence="13">
    <location>
        <begin position="303"/>
        <end position="355"/>
    </location>
</feature>
<accession>D9TMQ6</accession>
<dbReference type="GeneID" id="93865444"/>
<dbReference type="CDD" id="cd12912">
    <property type="entry name" value="PDC2_MCP_like"/>
    <property type="match status" value="1"/>
</dbReference>
<dbReference type="InterPro" id="IPR010559">
    <property type="entry name" value="Sig_transdc_His_kin_internal"/>
</dbReference>
<dbReference type="InterPro" id="IPR033479">
    <property type="entry name" value="dCache_1"/>
</dbReference>
<dbReference type="AlphaFoldDB" id="D9TMQ6"/>
<keyword evidence="7 14" id="KW-0418">Kinase</keyword>
<comment type="subcellular location">
    <subcellularLocation>
        <location evidence="1">Cell membrane</location>
        <topology evidence="1">Multi-pass membrane protein</topology>
    </subcellularLocation>
</comment>
<evidence type="ECO:0000256" key="5">
    <source>
        <dbReference type="ARBA" id="ARBA00022692"/>
    </source>
</evidence>
<dbReference type="SMART" id="SM00304">
    <property type="entry name" value="HAMP"/>
    <property type="match status" value="1"/>
</dbReference>
<dbReference type="OrthoDB" id="9809348at2"/>
<dbReference type="EMBL" id="CP002171">
    <property type="protein sequence ID" value="ADL70107.1"/>
    <property type="molecule type" value="Genomic_DNA"/>
</dbReference>
<dbReference type="Proteomes" id="UP000001626">
    <property type="component" value="Chromosome"/>
</dbReference>
<dbReference type="KEGG" id="ttm:Tthe_2657"/>
<dbReference type="GO" id="GO:0005886">
    <property type="term" value="C:plasma membrane"/>
    <property type="evidence" value="ECO:0007669"/>
    <property type="project" value="UniProtKB-SubCell"/>
</dbReference>
<keyword evidence="4" id="KW-0808">Transferase</keyword>
<dbReference type="RefSeq" id="WP_013299063.1">
    <property type="nucleotide sequence ID" value="NC_014410.1"/>
</dbReference>
<protein>
    <submittedName>
        <fullName evidence="14">Integral membrane sensor signal transduction histidine kinase</fullName>
    </submittedName>
</protein>
<evidence type="ECO:0000313" key="15">
    <source>
        <dbReference type="Proteomes" id="UP000001626"/>
    </source>
</evidence>
<evidence type="ECO:0000256" key="7">
    <source>
        <dbReference type="ARBA" id="ARBA00022777"/>
    </source>
</evidence>
<evidence type="ECO:0000256" key="4">
    <source>
        <dbReference type="ARBA" id="ARBA00022679"/>
    </source>
</evidence>
<evidence type="ECO:0000313" key="14">
    <source>
        <dbReference type="EMBL" id="ADL70107.1"/>
    </source>
</evidence>
<evidence type="ECO:0000256" key="11">
    <source>
        <dbReference type="ARBA" id="ARBA00023136"/>
    </source>
</evidence>
<keyword evidence="10" id="KW-0902">Two-component regulatory system</keyword>
<keyword evidence="5 12" id="KW-0812">Transmembrane</keyword>
<evidence type="ECO:0000256" key="9">
    <source>
        <dbReference type="ARBA" id="ARBA00022989"/>
    </source>
</evidence>
<dbReference type="Gene3D" id="3.30.565.10">
    <property type="entry name" value="Histidine kinase-like ATPase, C-terminal domain"/>
    <property type="match status" value="1"/>
</dbReference>
<dbReference type="Pfam" id="PF06580">
    <property type="entry name" value="His_kinase"/>
    <property type="match status" value="1"/>
</dbReference>
<gene>
    <name evidence="14" type="ordered locus">Tthe_2657</name>
</gene>
<dbReference type="Gene3D" id="3.30.450.20">
    <property type="entry name" value="PAS domain"/>
    <property type="match status" value="1"/>
</dbReference>
<evidence type="ECO:0000256" key="2">
    <source>
        <dbReference type="ARBA" id="ARBA00022475"/>
    </source>
</evidence>
<dbReference type="InterPro" id="IPR036890">
    <property type="entry name" value="HATPase_C_sf"/>
</dbReference>
<keyword evidence="15" id="KW-1185">Reference proteome</keyword>
<evidence type="ECO:0000256" key="8">
    <source>
        <dbReference type="ARBA" id="ARBA00022840"/>
    </source>
</evidence>
<dbReference type="GO" id="GO:0005524">
    <property type="term" value="F:ATP binding"/>
    <property type="evidence" value="ECO:0007669"/>
    <property type="project" value="UniProtKB-KW"/>
</dbReference>
<dbReference type="InterPro" id="IPR003660">
    <property type="entry name" value="HAMP_dom"/>
</dbReference>
<dbReference type="SUPFAM" id="SSF158472">
    <property type="entry name" value="HAMP domain-like"/>
    <property type="match status" value="1"/>
</dbReference>
<dbReference type="SUPFAM" id="SSF55874">
    <property type="entry name" value="ATPase domain of HSP90 chaperone/DNA topoisomerase II/histidine kinase"/>
    <property type="match status" value="1"/>
</dbReference>
<dbReference type="PANTHER" id="PTHR34220:SF11">
    <property type="entry name" value="SENSOR PROTEIN KINASE HPTS"/>
    <property type="match status" value="1"/>
</dbReference>
<dbReference type="CDD" id="cd06225">
    <property type="entry name" value="HAMP"/>
    <property type="match status" value="1"/>
</dbReference>
<dbReference type="Pfam" id="PF02743">
    <property type="entry name" value="dCache_1"/>
    <property type="match status" value="1"/>
</dbReference>
<evidence type="ECO:0000256" key="6">
    <source>
        <dbReference type="ARBA" id="ARBA00022741"/>
    </source>
</evidence>
<proteinExistence type="predicted"/>
<reference evidence="14 15" key="1">
    <citation type="submission" date="2010-08" db="EMBL/GenBank/DDBJ databases">
        <title>Complete sequence of Thermoanaerobacterium thermosaccharolyticum DSM 571.</title>
        <authorList>
            <consortium name="US DOE Joint Genome Institute"/>
            <person name="Lucas S."/>
            <person name="Copeland A."/>
            <person name="Lapidus A."/>
            <person name="Cheng J.-F."/>
            <person name="Bruce D."/>
            <person name="Goodwin L."/>
            <person name="Pitluck S."/>
            <person name="Teshima H."/>
            <person name="Detter J.C."/>
            <person name="Han C."/>
            <person name="Tapia R."/>
            <person name="Land M."/>
            <person name="Hauser L."/>
            <person name="Chang Y.-J."/>
            <person name="Jeffries C."/>
            <person name="Kyrpides N."/>
            <person name="Ivanova N."/>
            <person name="Mikhailova N."/>
            <person name="Hemme C.L."/>
            <person name="Woyke T."/>
        </authorList>
    </citation>
    <scope>NUCLEOTIDE SEQUENCE [LARGE SCALE GENOMIC DNA]</scope>
    <source>
        <strain evidence="15">ATCC 7956 / DSM 571 / NCIMB 9385 / NCA 3814 / NCTC 13789 / WDCM 00135 / 2032</strain>
    </source>
</reference>
<keyword evidence="3" id="KW-0597">Phosphoprotein</keyword>
<keyword evidence="11 12" id="KW-0472">Membrane</keyword>
<evidence type="ECO:0000256" key="10">
    <source>
        <dbReference type="ARBA" id="ARBA00023012"/>
    </source>
</evidence>
<keyword evidence="2" id="KW-1003">Cell membrane</keyword>
<name>D9TMQ6_THETC</name>
<dbReference type="PANTHER" id="PTHR34220">
    <property type="entry name" value="SENSOR HISTIDINE KINASE YPDA"/>
    <property type="match status" value="1"/>
</dbReference>